<dbReference type="GO" id="GO:0006633">
    <property type="term" value="P:fatty acid biosynthetic process"/>
    <property type="evidence" value="ECO:0007669"/>
    <property type="project" value="UniProtKB-KW"/>
</dbReference>
<dbReference type="Pfam" id="PF00109">
    <property type="entry name" value="ketoacyl-synt"/>
    <property type="match status" value="1"/>
</dbReference>
<evidence type="ECO:0000256" key="9">
    <source>
        <dbReference type="PIRSR" id="PIRSR000447-1"/>
    </source>
</evidence>
<dbReference type="SUPFAM" id="SSF53901">
    <property type="entry name" value="Thiolase-like"/>
    <property type="match status" value="2"/>
</dbReference>
<dbReference type="SMART" id="SM00825">
    <property type="entry name" value="PKS_KS"/>
    <property type="match status" value="1"/>
</dbReference>
<dbReference type="AlphaFoldDB" id="A0A9N9S6B6"/>
<sequence>MFLPYKLIILRSYSTHPRRRVVVTGLGVISALGKSVDSAWKFLLDGKSATKNLPENEFYAKLPCKVAAPIDSSVIEEIRSNFTKTELKTMSPATIYAMNAVKEAFNSANWKPTDPLERERTGVAVGMGMVDLDDICETHENLKKSYNKISPFFVPRILLNMAAGQISISYKLQGPNHAVSTACATGLHAIGDAFRFIQHNDADAMVCGATEASINPLSIAGFSRLRALSTSFNDHPHEASRPFDKKRDGFVMGEGAAIFIIEELQHALNRNATIYGEILGYGLSGDGSHLTAPSQDGLGAKLAMQRALKDANLSPSDISYVNAHATSTPLGDSIEARAIQSIFGGNEDLAISSTKGSHGHLLGAAGTLECLFTLLACRDGLFPPTINMNETEDEFKNINFVANKSQKWPKNGKKRIAVKNSFGFGGTNVSLIVSEFVN</sequence>
<dbReference type="InterPro" id="IPR014031">
    <property type="entry name" value="Ketoacyl_synth_C"/>
</dbReference>
<comment type="similarity">
    <text evidence="1 8 10">Belongs to the thiolase-like superfamily. Beta-ketoacyl-ACP synthases family.</text>
</comment>
<gene>
    <name evidence="12" type="ORF">CHIRRI_LOCUS11884</name>
</gene>
<dbReference type="GO" id="GO:0005739">
    <property type="term" value="C:mitochondrion"/>
    <property type="evidence" value="ECO:0007669"/>
    <property type="project" value="TreeGrafter"/>
</dbReference>
<evidence type="ECO:0000256" key="1">
    <source>
        <dbReference type="ARBA" id="ARBA00008467"/>
    </source>
</evidence>
<evidence type="ECO:0000256" key="8">
    <source>
        <dbReference type="PIRNR" id="PIRNR000447"/>
    </source>
</evidence>
<dbReference type="InterPro" id="IPR020841">
    <property type="entry name" value="PKS_Beta-ketoAc_synthase_dom"/>
</dbReference>
<keyword evidence="4" id="KW-0276">Fatty acid metabolism</keyword>
<evidence type="ECO:0000256" key="2">
    <source>
        <dbReference type="ARBA" id="ARBA00022516"/>
    </source>
</evidence>
<dbReference type="PROSITE" id="PS52004">
    <property type="entry name" value="KS3_2"/>
    <property type="match status" value="1"/>
</dbReference>
<dbReference type="InterPro" id="IPR016039">
    <property type="entry name" value="Thiolase-like"/>
</dbReference>
<evidence type="ECO:0000259" key="11">
    <source>
        <dbReference type="PROSITE" id="PS52004"/>
    </source>
</evidence>
<evidence type="ECO:0000256" key="5">
    <source>
        <dbReference type="ARBA" id="ARBA00023098"/>
    </source>
</evidence>
<feature type="active site" description="For beta-ketoacyl synthase activity" evidence="9">
    <location>
        <position position="183"/>
    </location>
</feature>
<dbReference type="InterPro" id="IPR017568">
    <property type="entry name" value="3-oxoacyl-ACP_synth-2"/>
</dbReference>
<dbReference type="InterPro" id="IPR014030">
    <property type="entry name" value="Ketoacyl_synth_N"/>
</dbReference>
<keyword evidence="2 8" id="KW-0444">Lipid biosynthesis</keyword>
<keyword evidence="3 8" id="KW-0808">Transferase</keyword>
<dbReference type="NCBIfam" id="NF005589">
    <property type="entry name" value="PRK07314.1"/>
    <property type="match status" value="1"/>
</dbReference>
<dbReference type="InterPro" id="IPR018201">
    <property type="entry name" value="Ketoacyl_synth_AS"/>
</dbReference>
<accession>A0A9N9S6B6</accession>
<evidence type="ECO:0000256" key="7">
    <source>
        <dbReference type="ARBA" id="ARBA00023315"/>
    </source>
</evidence>
<name>A0A9N9S6B6_9DIPT</name>
<evidence type="ECO:0000256" key="10">
    <source>
        <dbReference type="RuleBase" id="RU003694"/>
    </source>
</evidence>
<evidence type="ECO:0000256" key="3">
    <source>
        <dbReference type="ARBA" id="ARBA00022679"/>
    </source>
</evidence>
<dbReference type="InterPro" id="IPR000794">
    <property type="entry name" value="Beta-ketoacyl_synthase"/>
</dbReference>
<evidence type="ECO:0000313" key="13">
    <source>
        <dbReference type="Proteomes" id="UP001153620"/>
    </source>
</evidence>
<protein>
    <recommendedName>
        <fullName evidence="8">3-oxoacyl-[acyl-carrier-protein] synthase</fullName>
    </recommendedName>
</protein>
<dbReference type="PIRSF" id="PIRSF000447">
    <property type="entry name" value="KAS_II"/>
    <property type="match status" value="1"/>
</dbReference>
<feature type="domain" description="Ketosynthase family 3 (KS3)" evidence="11">
    <location>
        <begin position="18"/>
        <end position="435"/>
    </location>
</feature>
<keyword evidence="6 8" id="KW-0275">Fatty acid biosynthesis</keyword>
<keyword evidence="13" id="KW-1185">Reference proteome</keyword>
<dbReference type="PROSITE" id="PS00606">
    <property type="entry name" value="KS3_1"/>
    <property type="match status" value="1"/>
</dbReference>
<dbReference type="CDD" id="cd00834">
    <property type="entry name" value="KAS_I_II"/>
    <property type="match status" value="1"/>
</dbReference>
<dbReference type="Proteomes" id="UP001153620">
    <property type="component" value="Chromosome 3"/>
</dbReference>
<reference evidence="12" key="1">
    <citation type="submission" date="2022-01" db="EMBL/GenBank/DDBJ databases">
        <authorList>
            <person name="King R."/>
        </authorList>
    </citation>
    <scope>NUCLEOTIDE SEQUENCE</scope>
</reference>
<proteinExistence type="inferred from homology"/>
<dbReference type="PANTHER" id="PTHR11712">
    <property type="entry name" value="POLYKETIDE SYNTHASE-RELATED"/>
    <property type="match status" value="1"/>
</dbReference>
<dbReference type="PANTHER" id="PTHR11712:SF336">
    <property type="entry name" value="3-OXOACYL-[ACYL-CARRIER-PROTEIN] SYNTHASE, MITOCHONDRIAL"/>
    <property type="match status" value="1"/>
</dbReference>
<dbReference type="FunFam" id="3.40.47.10:FF:000009">
    <property type="entry name" value="3-oxoacyl-[acyl-carrier-protein] synthase 2"/>
    <property type="match status" value="1"/>
</dbReference>
<evidence type="ECO:0000256" key="6">
    <source>
        <dbReference type="ARBA" id="ARBA00023160"/>
    </source>
</evidence>
<organism evidence="12 13">
    <name type="scientific">Chironomus riparius</name>
    <dbReference type="NCBI Taxonomy" id="315576"/>
    <lineage>
        <taxon>Eukaryota</taxon>
        <taxon>Metazoa</taxon>
        <taxon>Ecdysozoa</taxon>
        <taxon>Arthropoda</taxon>
        <taxon>Hexapoda</taxon>
        <taxon>Insecta</taxon>
        <taxon>Pterygota</taxon>
        <taxon>Neoptera</taxon>
        <taxon>Endopterygota</taxon>
        <taxon>Diptera</taxon>
        <taxon>Nematocera</taxon>
        <taxon>Chironomoidea</taxon>
        <taxon>Chironomidae</taxon>
        <taxon>Chironominae</taxon>
        <taxon>Chironomus</taxon>
    </lineage>
</organism>
<keyword evidence="5" id="KW-0443">Lipid metabolism</keyword>
<reference evidence="12" key="2">
    <citation type="submission" date="2022-10" db="EMBL/GenBank/DDBJ databases">
        <authorList>
            <consortium name="ENA_rothamsted_submissions"/>
            <consortium name="culmorum"/>
            <person name="King R."/>
        </authorList>
    </citation>
    <scope>NUCLEOTIDE SEQUENCE</scope>
</reference>
<dbReference type="OrthoDB" id="5334845at2759"/>
<evidence type="ECO:0000313" key="12">
    <source>
        <dbReference type="EMBL" id="CAG9809052.1"/>
    </source>
</evidence>
<dbReference type="EMBL" id="OU895879">
    <property type="protein sequence ID" value="CAG9809052.1"/>
    <property type="molecule type" value="Genomic_DNA"/>
</dbReference>
<keyword evidence="7" id="KW-0012">Acyltransferase</keyword>
<dbReference type="Gene3D" id="3.40.47.10">
    <property type="match status" value="1"/>
</dbReference>
<dbReference type="Pfam" id="PF02801">
    <property type="entry name" value="Ketoacyl-synt_C"/>
    <property type="match status" value="1"/>
</dbReference>
<evidence type="ECO:0000256" key="4">
    <source>
        <dbReference type="ARBA" id="ARBA00022832"/>
    </source>
</evidence>
<dbReference type="GO" id="GO:0004315">
    <property type="term" value="F:3-oxoacyl-[acyl-carrier-protein] synthase activity"/>
    <property type="evidence" value="ECO:0007669"/>
    <property type="project" value="InterPro"/>
</dbReference>